<evidence type="ECO:0000256" key="2">
    <source>
        <dbReference type="ARBA" id="ARBA00022692"/>
    </source>
</evidence>
<gene>
    <name evidence="12" type="ORF">P154DRAFT_523985</name>
</gene>
<dbReference type="PROSITE" id="PS51257">
    <property type="entry name" value="PROKAR_LIPOPROTEIN"/>
    <property type="match status" value="1"/>
</dbReference>
<evidence type="ECO:0000259" key="10">
    <source>
        <dbReference type="PROSITE" id="PS51371"/>
    </source>
</evidence>
<evidence type="ECO:0000256" key="6">
    <source>
        <dbReference type="PROSITE-ProRule" id="PRU00703"/>
    </source>
</evidence>
<feature type="compositionally biased region" description="Basic and acidic residues" evidence="8">
    <location>
        <begin position="670"/>
        <end position="703"/>
    </location>
</feature>
<dbReference type="CDD" id="cd04590">
    <property type="entry name" value="CBS_pair_CorC_HlyC_assoc"/>
    <property type="match status" value="1"/>
</dbReference>
<dbReference type="AlphaFoldDB" id="A0A6A5WEC3"/>
<dbReference type="PROSITE" id="PS51846">
    <property type="entry name" value="CNNM"/>
    <property type="match status" value="1"/>
</dbReference>
<dbReference type="PANTHER" id="PTHR12064:SF97">
    <property type="entry name" value="METAL TRANSPORTER CNNM-5"/>
    <property type="match status" value="1"/>
</dbReference>
<dbReference type="InterPro" id="IPR044751">
    <property type="entry name" value="Ion_transp-like_CBS"/>
</dbReference>
<dbReference type="InterPro" id="IPR046342">
    <property type="entry name" value="CBS_dom_sf"/>
</dbReference>
<dbReference type="PROSITE" id="PS51371">
    <property type="entry name" value="CBS"/>
    <property type="match status" value="1"/>
</dbReference>
<feature type="region of interest" description="Disordered" evidence="8">
    <location>
        <begin position="558"/>
        <end position="737"/>
    </location>
</feature>
<feature type="domain" description="CBS" evidence="10">
    <location>
        <begin position="263"/>
        <end position="325"/>
    </location>
</feature>
<dbReference type="Pfam" id="PF01595">
    <property type="entry name" value="CNNM"/>
    <property type="match status" value="1"/>
</dbReference>
<keyword evidence="2 7" id="KW-0812">Transmembrane</keyword>
<evidence type="ECO:0000256" key="8">
    <source>
        <dbReference type="SAM" id="MobiDB-lite"/>
    </source>
</evidence>
<dbReference type="PANTHER" id="PTHR12064">
    <property type="entry name" value="METAL TRANSPORTER CNNM"/>
    <property type="match status" value="1"/>
</dbReference>
<keyword evidence="13" id="KW-1185">Reference proteome</keyword>
<dbReference type="InterPro" id="IPR045095">
    <property type="entry name" value="ACDP"/>
</dbReference>
<evidence type="ECO:0000256" key="1">
    <source>
        <dbReference type="ARBA" id="ARBA00004141"/>
    </source>
</evidence>
<evidence type="ECO:0000256" key="3">
    <source>
        <dbReference type="ARBA" id="ARBA00022737"/>
    </source>
</evidence>
<dbReference type="SUPFAM" id="SSF54631">
    <property type="entry name" value="CBS-domain pair"/>
    <property type="match status" value="1"/>
</dbReference>
<evidence type="ECO:0000313" key="12">
    <source>
        <dbReference type="EMBL" id="KAF1998491.1"/>
    </source>
</evidence>
<dbReference type="FunFam" id="3.10.580.10:FF:000006">
    <property type="entry name" value="DUF21 and CBS domain protein"/>
    <property type="match status" value="1"/>
</dbReference>
<keyword evidence="6" id="KW-0129">CBS domain</keyword>
<evidence type="ECO:0000259" key="11">
    <source>
        <dbReference type="PROSITE" id="PS51846"/>
    </source>
</evidence>
<keyword evidence="3" id="KW-0677">Repeat</keyword>
<dbReference type="EMBL" id="ML977603">
    <property type="protein sequence ID" value="KAF1998491.1"/>
    <property type="molecule type" value="Genomic_DNA"/>
</dbReference>
<dbReference type="Gene3D" id="3.10.580.10">
    <property type="entry name" value="CBS-domain"/>
    <property type="match status" value="1"/>
</dbReference>
<feature type="transmembrane region" description="Helical" evidence="9">
    <location>
        <begin position="62"/>
        <end position="87"/>
    </location>
</feature>
<evidence type="ECO:0000256" key="4">
    <source>
        <dbReference type="ARBA" id="ARBA00022989"/>
    </source>
</evidence>
<feature type="compositionally biased region" description="Basic residues" evidence="8">
    <location>
        <begin position="628"/>
        <end position="642"/>
    </location>
</feature>
<dbReference type="GO" id="GO:0005737">
    <property type="term" value="C:cytoplasm"/>
    <property type="evidence" value="ECO:0007669"/>
    <property type="project" value="TreeGrafter"/>
</dbReference>
<dbReference type="InterPro" id="IPR000644">
    <property type="entry name" value="CBS_dom"/>
</dbReference>
<dbReference type="GO" id="GO:0010960">
    <property type="term" value="P:magnesium ion homeostasis"/>
    <property type="evidence" value="ECO:0007669"/>
    <property type="project" value="InterPro"/>
</dbReference>
<feature type="region of interest" description="Disordered" evidence="8">
    <location>
        <begin position="411"/>
        <end position="431"/>
    </location>
</feature>
<evidence type="ECO:0000313" key="13">
    <source>
        <dbReference type="Proteomes" id="UP000799779"/>
    </source>
</evidence>
<evidence type="ECO:0000256" key="9">
    <source>
        <dbReference type="SAM" id="Phobius"/>
    </source>
</evidence>
<feature type="compositionally biased region" description="Polar residues" evidence="8">
    <location>
        <begin position="615"/>
        <end position="624"/>
    </location>
</feature>
<accession>A0A6A5WEC3</accession>
<feature type="transmembrane region" description="Helical" evidence="9">
    <location>
        <begin position="179"/>
        <end position="199"/>
    </location>
</feature>
<evidence type="ECO:0000256" key="5">
    <source>
        <dbReference type="ARBA" id="ARBA00023136"/>
    </source>
</evidence>
<dbReference type="Proteomes" id="UP000799779">
    <property type="component" value="Unassembled WGS sequence"/>
</dbReference>
<feature type="domain" description="CNNM transmembrane" evidence="11">
    <location>
        <begin position="58"/>
        <end position="244"/>
    </location>
</feature>
<feature type="compositionally biased region" description="Basic residues" evidence="8">
    <location>
        <begin position="704"/>
        <end position="720"/>
    </location>
</feature>
<sequence length="737" mass="79494">MPRAIGLAHLAVVNLSVSCAWGLFAWTLSFAQHVSGMPLEPHGGIGVWGHKDDHIPAGDPQLWVYLSVAMVLVLLGGVFAGLTIALMGQDEIYLQVLAESGEASERRNAKKVLKLLNKGKHWVLVTLLLSNVITNETLPIVLDRSLGGGWPAVVGSTVLIVIFGEVVPQSICVRYGLPIGAWMAPLVEMLMWLMAIVAWPTAKLLDYLLGADHGTVYKKAGLKTLVTLHRTLGPSPEDRLNEDEVTIISAVLDLKAKTIASIMTPMDDVFTLSEDAILNEEMMDTIQSAGYSRIPIHSAINEKDWVGMLLVKMLITYDPEDALPVKDFALATLPETYPYASCLDIINYFQQGKSHMVLVSDSPGEPYGAIGVATLEDVIEELIGEEIVDESDVFIDVHKAVRRLAPAPHMRLPKRGVPPQRPSFVKVDSESQIPELRKGSFSELGTSPKTTTYLVRRRSSGANGTSEGTRTVLRGNDPAQLREHLKHLGPSNPSSRPQASRISTVKIKPGVPATIKENSQLPQDGVVLTPGPHAPVGGVGEGLLSNAGREASDGVHSLNVGYGTIGTPSQHRSSFGSTQSRPTIQPDAPTWPKSSAPDETSPLIVENPPPPHIQRSASKSTIGSLHSVRSRSKSPIRKRHTARSGSISENVKDVNGIKKVVLETTSSSDSEDKGLAGQKDGGHEEHHEDDHSGDDGSKGDDKKTGKKRRKNKKRGKKKKAGQSENGESEPLLGNDHS</sequence>
<dbReference type="GO" id="GO:0030026">
    <property type="term" value="P:intracellular manganese ion homeostasis"/>
    <property type="evidence" value="ECO:0007669"/>
    <property type="project" value="TreeGrafter"/>
</dbReference>
<protein>
    <submittedName>
        <fullName evidence="12">DUF21-domain-containing protein</fullName>
    </submittedName>
</protein>
<reference evidence="12" key="1">
    <citation type="journal article" date="2020" name="Stud. Mycol.">
        <title>101 Dothideomycetes genomes: a test case for predicting lifestyles and emergence of pathogens.</title>
        <authorList>
            <person name="Haridas S."/>
            <person name="Albert R."/>
            <person name="Binder M."/>
            <person name="Bloem J."/>
            <person name="Labutti K."/>
            <person name="Salamov A."/>
            <person name="Andreopoulos B."/>
            <person name="Baker S."/>
            <person name="Barry K."/>
            <person name="Bills G."/>
            <person name="Bluhm B."/>
            <person name="Cannon C."/>
            <person name="Castanera R."/>
            <person name="Culley D."/>
            <person name="Daum C."/>
            <person name="Ezra D."/>
            <person name="Gonzalez J."/>
            <person name="Henrissat B."/>
            <person name="Kuo A."/>
            <person name="Liang C."/>
            <person name="Lipzen A."/>
            <person name="Lutzoni F."/>
            <person name="Magnuson J."/>
            <person name="Mondo S."/>
            <person name="Nolan M."/>
            <person name="Ohm R."/>
            <person name="Pangilinan J."/>
            <person name="Park H.-J."/>
            <person name="Ramirez L."/>
            <person name="Alfaro M."/>
            <person name="Sun H."/>
            <person name="Tritt A."/>
            <person name="Yoshinaga Y."/>
            <person name="Zwiers L.-H."/>
            <person name="Turgeon B."/>
            <person name="Goodwin S."/>
            <person name="Spatafora J."/>
            <person name="Crous P."/>
            <person name="Grigoriev I."/>
        </authorList>
    </citation>
    <scope>NUCLEOTIDE SEQUENCE</scope>
    <source>
        <strain evidence="12">CBS 123094</strain>
    </source>
</reference>
<keyword evidence="4 7" id="KW-1133">Transmembrane helix</keyword>
<dbReference type="OrthoDB" id="5353557at2759"/>
<dbReference type="InterPro" id="IPR002550">
    <property type="entry name" value="CNNM"/>
</dbReference>
<comment type="subcellular location">
    <subcellularLocation>
        <location evidence="1">Membrane</location>
        <topology evidence="1">Multi-pass membrane protein</topology>
    </subcellularLocation>
</comment>
<feature type="transmembrane region" description="Helical" evidence="9">
    <location>
        <begin position="148"/>
        <end position="167"/>
    </location>
</feature>
<feature type="compositionally biased region" description="Polar residues" evidence="8">
    <location>
        <begin position="566"/>
        <end position="583"/>
    </location>
</feature>
<dbReference type="GO" id="GO:0016020">
    <property type="term" value="C:membrane"/>
    <property type="evidence" value="ECO:0007669"/>
    <property type="project" value="UniProtKB-SubCell"/>
</dbReference>
<feature type="transmembrane region" description="Helical" evidence="9">
    <location>
        <begin position="121"/>
        <end position="142"/>
    </location>
</feature>
<organism evidence="12 13">
    <name type="scientific">Amniculicola lignicola CBS 123094</name>
    <dbReference type="NCBI Taxonomy" id="1392246"/>
    <lineage>
        <taxon>Eukaryota</taxon>
        <taxon>Fungi</taxon>
        <taxon>Dikarya</taxon>
        <taxon>Ascomycota</taxon>
        <taxon>Pezizomycotina</taxon>
        <taxon>Dothideomycetes</taxon>
        <taxon>Pleosporomycetidae</taxon>
        <taxon>Pleosporales</taxon>
        <taxon>Amniculicolaceae</taxon>
        <taxon>Amniculicola</taxon>
    </lineage>
</organism>
<evidence type="ECO:0000256" key="7">
    <source>
        <dbReference type="PROSITE-ProRule" id="PRU01193"/>
    </source>
</evidence>
<name>A0A6A5WEC3_9PLEO</name>
<proteinExistence type="predicted"/>
<keyword evidence="5 7" id="KW-0472">Membrane</keyword>